<dbReference type="InterPro" id="IPR010693">
    <property type="entry name" value="Divergent_4Fe-4S_mono-cluster"/>
</dbReference>
<keyword evidence="3" id="KW-0408">Iron</keyword>
<name>A0A0L6TZT6_9FIRM</name>
<proteinExistence type="predicted"/>
<protein>
    <submittedName>
        <fullName evidence="6">Iron-binding protein</fullName>
    </submittedName>
</protein>
<dbReference type="GO" id="GO:0051537">
    <property type="term" value="F:2 iron, 2 sulfur cluster binding"/>
    <property type="evidence" value="ECO:0007669"/>
    <property type="project" value="UniProtKB-KW"/>
</dbReference>
<dbReference type="GO" id="GO:0046872">
    <property type="term" value="F:metal ion binding"/>
    <property type="evidence" value="ECO:0007669"/>
    <property type="project" value="UniProtKB-KW"/>
</dbReference>
<evidence type="ECO:0000313" key="7">
    <source>
        <dbReference type="Proteomes" id="UP000036873"/>
    </source>
</evidence>
<dbReference type="Proteomes" id="UP000036873">
    <property type="component" value="Unassembled WGS sequence"/>
</dbReference>
<dbReference type="RefSeq" id="WP_050740070.1">
    <property type="nucleotide sequence ID" value="NZ_LGYO01000022.1"/>
</dbReference>
<dbReference type="Pfam" id="PF06902">
    <property type="entry name" value="Fer4_19"/>
    <property type="match status" value="1"/>
</dbReference>
<comment type="caution">
    <text evidence="6">The sequence shown here is derived from an EMBL/GenBank/DDBJ whole genome shotgun (WGS) entry which is preliminary data.</text>
</comment>
<organism evidence="6 7">
    <name type="scientific">Acetobacterium bakii</name>
    <dbReference type="NCBI Taxonomy" id="52689"/>
    <lineage>
        <taxon>Bacteria</taxon>
        <taxon>Bacillati</taxon>
        <taxon>Bacillota</taxon>
        <taxon>Clostridia</taxon>
        <taxon>Eubacteriales</taxon>
        <taxon>Eubacteriaceae</taxon>
        <taxon>Acetobacterium</taxon>
    </lineage>
</organism>
<reference evidence="7" key="1">
    <citation type="submission" date="2015-07" db="EMBL/GenBank/DDBJ databases">
        <title>Draft genome sequence of Acetobacterium bakii DSM 8293, a potential psychrophilic chemical producer through syngas fermentation.</title>
        <authorList>
            <person name="Song Y."/>
            <person name="Hwang S."/>
            <person name="Cho B.-K."/>
        </authorList>
    </citation>
    <scope>NUCLEOTIDE SEQUENCE [LARGE SCALE GENOMIC DNA]</scope>
    <source>
        <strain evidence="7">DSM 8239</strain>
    </source>
</reference>
<dbReference type="EMBL" id="LGYO01000022">
    <property type="protein sequence ID" value="KNZ41776.1"/>
    <property type="molecule type" value="Genomic_DNA"/>
</dbReference>
<dbReference type="GO" id="GO:0005737">
    <property type="term" value="C:cytoplasm"/>
    <property type="evidence" value="ECO:0007669"/>
    <property type="project" value="UniProtKB-ARBA"/>
</dbReference>
<dbReference type="PIRSF" id="PIRSF009180">
    <property type="entry name" value="UCP009180"/>
    <property type="match status" value="1"/>
</dbReference>
<feature type="domain" description="Iron-binding zinc finger CDGSH type" evidence="5">
    <location>
        <begin position="39"/>
        <end position="76"/>
    </location>
</feature>
<keyword evidence="2" id="KW-0479">Metal-binding</keyword>
<dbReference type="Pfam" id="PF09360">
    <property type="entry name" value="zf-CDGSH"/>
    <property type="match status" value="2"/>
</dbReference>
<dbReference type="PATRIC" id="fig|52689.4.peg.1018"/>
<evidence type="ECO:0000256" key="2">
    <source>
        <dbReference type="ARBA" id="ARBA00022723"/>
    </source>
</evidence>
<dbReference type="InterPro" id="IPR016548">
    <property type="entry name" value="UCP009180"/>
</dbReference>
<evidence type="ECO:0000256" key="4">
    <source>
        <dbReference type="ARBA" id="ARBA00023014"/>
    </source>
</evidence>
<dbReference type="PANTHER" id="PTHR46491:SF3">
    <property type="entry name" value="CDGSH IRON-SULFUR DOMAIN-CONTAINING PROTEIN 3, MITOCHONDRIAL"/>
    <property type="match status" value="1"/>
</dbReference>
<dbReference type="Gene3D" id="3.40.5.90">
    <property type="entry name" value="CDGSH iron-sulfur domain, mitoNEET-type"/>
    <property type="match status" value="2"/>
</dbReference>
<keyword evidence="1" id="KW-0001">2Fe-2S</keyword>
<evidence type="ECO:0000256" key="1">
    <source>
        <dbReference type="ARBA" id="ARBA00022714"/>
    </source>
</evidence>
<dbReference type="PANTHER" id="PTHR46491">
    <property type="entry name" value="CDGSH IRON SULFUR DOMAIN PROTEIN HOMOLOG"/>
    <property type="match status" value="1"/>
</dbReference>
<dbReference type="STRING" id="52689.AKG39_09060"/>
<keyword evidence="7" id="KW-1185">Reference proteome</keyword>
<dbReference type="InterPro" id="IPR052950">
    <property type="entry name" value="CISD"/>
</dbReference>
<dbReference type="AlphaFoldDB" id="A0A0L6TZT6"/>
<evidence type="ECO:0000313" key="6">
    <source>
        <dbReference type="EMBL" id="KNZ41776.1"/>
    </source>
</evidence>
<dbReference type="OrthoDB" id="9793389at2"/>
<sequence>MGSDITKARIRILKNGPYIVSGNVPLSEKIIVSKGKGYEYKDGRELPQYEKYALCRCGKSKNPPFCDAYHVKAGFEGTETASKAKYEDRAELLEGPELDLWDDHRCAFARFCHTQEGNTWDLIKTSDQPKHRDAAIKGASECPAGRLVAVDKMGTAIEPDYEPAIEILQDPERKVSCGIFVKGYIPIESSEGEIYETRNRVVLCRCGESKNTPFCDASHVSVSFSDKDNI</sequence>
<evidence type="ECO:0000256" key="3">
    <source>
        <dbReference type="ARBA" id="ARBA00023004"/>
    </source>
</evidence>
<keyword evidence="4" id="KW-0411">Iron-sulfur</keyword>
<dbReference type="InterPro" id="IPR018967">
    <property type="entry name" value="FeS-contain_CDGSH-typ"/>
</dbReference>
<dbReference type="SMART" id="SM00704">
    <property type="entry name" value="ZnF_CDGSH"/>
    <property type="match status" value="2"/>
</dbReference>
<evidence type="ECO:0000259" key="5">
    <source>
        <dbReference type="SMART" id="SM00704"/>
    </source>
</evidence>
<gene>
    <name evidence="6" type="ORF">AKG39_09060</name>
</gene>
<feature type="domain" description="Iron-binding zinc finger CDGSH type" evidence="5">
    <location>
        <begin position="188"/>
        <end position="225"/>
    </location>
</feature>
<dbReference type="InterPro" id="IPR042216">
    <property type="entry name" value="MitoNEET_CISD"/>
</dbReference>
<accession>A0A0L6TZT6</accession>